<comment type="caution">
    <text evidence="1">The sequence shown here is derived from an EMBL/GenBank/DDBJ whole genome shotgun (WGS) entry which is preliminary data.</text>
</comment>
<reference evidence="1" key="1">
    <citation type="submission" date="2019-08" db="EMBL/GenBank/DDBJ databases">
        <authorList>
            <person name="Kucharzyk K."/>
            <person name="Murdoch R.W."/>
            <person name="Higgins S."/>
            <person name="Loffler F."/>
        </authorList>
    </citation>
    <scope>NUCLEOTIDE SEQUENCE</scope>
</reference>
<evidence type="ECO:0000313" key="1">
    <source>
        <dbReference type="EMBL" id="MPL76473.1"/>
    </source>
</evidence>
<protein>
    <submittedName>
        <fullName evidence="1">Uncharacterized protein</fullName>
    </submittedName>
</protein>
<gene>
    <name evidence="1" type="ORF">SDC9_22318</name>
</gene>
<dbReference type="EMBL" id="VSSQ01000097">
    <property type="protein sequence ID" value="MPL76473.1"/>
    <property type="molecule type" value="Genomic_DNA"/>
</dbReference>
<proteinExistence type="predicted"/>
<dbReference type="AlphaFoldDB" id="A0A644UBV8"/>
<organism evidence="1">
    <name type="scientific">bioreactor metagenome</name>
    <dbReference type="NCBI Taxonomy" id="1076179"/>
    <lineage>
        <taxon>unclassified sequences</taxon>
        <taxon>metagenomes</taxon>
        <taxon>ecological metagenomes</taxon>
    </lineage>
</organism>
<sequence>MADRNELTVFLHKLKFHRPKLTRQQVRSLKGQALSSNISGAEKGLSKILERSSA</sequence>
<accession>A0A644UBV8</accession>
<name>A0A644UBV8_9ZZZZ</name>